<evidence type="ECO:0000313" key="1">
    <source>
        <dbReference type="EMBL" id="GEP40935.1"/>
    </source>
</evidence>
<dbReference type="EMBL" id="BKAG01000001">
    <property type="protein sequence ID" value="GEP40935.1"/>
    <property type="molecule type" value="Genomic_DNA"/>
</dbReference>
<protein>
    <submittedName>
        <fullName evidence="1">Uncharacterized protein</fullName>
    </submittedName>
</protein>
<comment type="caution">
    <text evidence="1">The sequence shown here is derived from an EMBL/GenBank/DDBJ whole genome shotgun (WGS) entry which is preliminary data.</text>
</comment>
<gene>
    <name evidence="1" type="ORF">BGE01nite_02260</name>
</gene>
<accession>A0A512M2H4</accession>
<proteinExistence type="predicted"/>
<sequence>MSVLFDKEIMLNRCSIHAAKTSFMLHDALIEAGAFSKPDAEHMLRLVHACEVRVNELDFHSIHLLKQSICEQGAALGEDPEKLVEHCAKLRDALRKCIEHLNEVAKARMSIE</sequence>
<name>A0A512M2H4_9BACT</name>
<dbReference type="AlphaFoldDB" id="A0A512M2H4"/>
<reference evidence="1 2" key="1">
    <citation type="submission" date="2019-07" db="EMBL/GenBank/DDBJ databases">
        <title>Whole genome shotgun sequence of Brevifollis gellanilyticus NBRC 108608.</title>
        <authorList>
            <person name="Hosoyama A."/>
            <person name="Uohara A."/>
            <person name="Ohji S."/>
            <person name="Ichikawa N."/>
        </authorList>
    </citation>
    <scope>NUCLEOTIDE SEQUENCE [LARGE SCALE GENOMIC DNA]</scope>
    <source>
        <strain evidence="1 2">NBRC 108608</strain>
    </source>
</reference>
<dbReference type="RefSeq" id="WP_146848406.1">
    <property type="nucleotide sequence ID" value="NZ_BKAG01000001.1"/>
</dbReference>
<organism evidence="1 2">
    <name type="scientific">Brevifollis gellanilyticus</name>
    <dbReference type="NCBI Taxonomy" id="748831"/>
    <lineage>
        <taxon>Bacteria</taxon>
        <taxon>Pseudomonadati</taxon>
        <taxon>Verrucomicrobiota</taxon>
        <taxon>Verrucomicrobiia</taxon>
        <taxon>Verrucomicrobiales</taxon>
        <taxon>Verrucomicrobiaceae</taxon>
    </lineage>
</organism>
<evidence type="ECO:0000313" key="2">
    <source>
        <dbReference type="Proteomes" id="UP000321577"/>
    </source>
</evidence>
<dbReference type="Proteomes" id="UP000321577">
    <property type="component" value="Unassembled WGS sequence"/>
</dbReference>
<keyword evidence="2" id="KW-1185">Reference proteome</keyword>